<sequence length="96" mass="10905">PPPSYPTFLAMGNTRSRSVSEQDAPRSKDGSEFRQRSHKTFDHSSFPDAVTLIVGNESFVISSSHISLHSPFFHDFSKEASPNWMWTLERLVNYST</sequence>
<feature type="non-terminal residue" evidence="2">
    <location>
        <position position="1"/>
    </location>
</feature>
<dbReference type="EMBL" id="BTSY01000001">
    <property type="protein sequence ID" value="GMT12174.1"/>
    <property type="molecule type" value="Genomic_DNA"/>
</dbReference>
<evidence type="ECO:0000256" key="1">
    <source>
        <dbReference type="SAM" id="MobiDB-lite"/>
    </source>
</evidence>
<keyword evidence="3" id="KW-1185">Reference proteome</keyword>
<protein>
    <recommendedName>
        <fullName evidence="4">BTB domain-containing protein</fullName>
    </recommendedName>
</protein>
<evidence type="ECO:0008006" key="4">
    <source>
        <dbReference type="Google" id="ProtNLM"/>
    </source>
</evidence>
<evidence type="ECO:0000313" key="2">
    <source>
        <dbReference type="EMBL" id="GMT12174.1"/>
    </source>
</evidence>
<feature type="compositionally biased region" description="Basic and acidic residues" evidence="1">
    <location>
        <begin position="18"/>
        <end position="42"/>
    </location>
</feature>
<gene>
    <name evidence="2" type="ORF">PFISCL1PPCAC_3471</name>
</gene>
<accession>A0AAV5V2N1</accession>
<reference evidence="2" key="1">
    <citation type="submission" date="2023-10" db="EMBL/GenBank/DDBJ databases">
        <title>Genome assembly of Pristionchus species.</title>
        <authorList>
            <person name="Yoshida K."/>
            <person name="Sommer R.J."/>
        </authorList>
    </citation>
    <scope>NUCLEOTIDE SEQUENCE</scope>
    <source>
        <strain evidence="2">RS5133</strain>
    </source>
</reference>
<feature type="region of interest" description="Disordered" evidence="1">
    <location>
        <begin position="1"/>
        <end position="42"/>
    </location>
</feature>
<comment type="caution">
    <text evidence="2">The sequence shown here is derived from an EMBL/GenBank/DDBJ whole genome shotgun (WGS) entry which is preliminary data.</text>
</comment>
<name>A0AAV5V2N1_9BILA</name>
<dbReference type="Proteomes" id="UP001432322">
    <property type="component" value="Unassembled WGS sequence"/>
</dbReference>
<dbReference type="AlphaFoldDB" id="A0AAV5V2N1"/>
<evidence type="ECO:0000313" key="3">
    <source>
        <dbReference type="Proteomes" id="UP001432322"/>
    </source>
</evidence>
<proteinExistence type="predicted"/>
<organism evidence="2 3">
    <name type="scientific">Pristionchus fissidentatus</name>
    <dbReference type="NCBI Taxonomy" id="1538716"/>
    <lineage>
        <taxon>Eukaryota</taxon>
        <taxon>Metazoa</taxon>
        <taxon>Ecdysozoa</taxon>
        <taxon>Nematoda</taxon>
        <taxon>Chromadorea</taxon>
        <taxon>Rhabditida</taxon>
        <taxon>Rhabditina</taxon>
        <taxon>Diplogasteromorpha</taxon>
        <taxon>Diplogasteroidea</taxon>
        <taxon>Neodiplogasteridae</taxon>
        <taxon>Pristionchus</taxon>
    </lineage>
</organism>